<sequence>MIFQNLNLNQPSRENSVSYESVKRQTMDIKCPFKLCGRIKHLKY</sequence>
<dbReference type="AlphaFoldDB" id="A0AAD6J9K2"/>
<evidence type="ECO:0000313" key="1">
    <source>
        <dbReference type="EMBL" id="KAJ6400558.1"/>
    </source>
</evidence>
<proteinExistence type="predicted"/>
<name>A0AAD6J9K2_9ROSI</name>
<keyword evidence="2" id="KW-1185">Reference proteome</keyword>
<dbReference type="Proteomes" id="UP001162972">
    <property type="component" value="Chromosome 14"/>
</dbReference>
<accession>A0AAD6J9K2</accession>
<organism evidence="1 2">
    <name type="scientific">Salix udensis</name>
    <dbReference type="NCBI Taxonomy" id="889485"/>
    <lineage>
        <taxon>Eukaryota</taxon>
        <taxon>Viridiplantae</taxon>
        <taxon>Streptophyta</taxon>
        <taxon>Embryophyta</taxon>
        <taxon>Tracheophyta</taxon>
        <taxon>Spermatophyta</taxon>
        <taxon>Magnoliopsida</taxon>
        <taxon>eudicotyledons</taxon>
        <taxon>Gunneridae</taxon>
        <taxon>Pentapetalae</taxon>
        <taxon>rosids</taxon>
        <taxon>fabids</taxon>
        <taxon>Malpighiales</taxon>
        <taxon>Salicaceae</taxon>
        <taxon>Saliceae</taxon>
        <taxon>Salix</taxon>
    </lineage>
</organism>
<evidence type="ECO:0000313" key="2">
    <source>
        <dbReference type="Proteomes" id="UP001162972"/>
    </source>
</evidence>
<gene>
    <name evidence="1" type="ORF">OIU84_016080</name>
</gene>
<dbReference type="EMBL" id="JAPFFJ010000019">
    <property type="protein sequence ID" value="KAJ6400558.1"/>
    <property type="molecule type" value="Genomic_DNA"/>
</dbReference>
<reference evidence="1 2" key="1">
    <citation type="journal article" date="2023" name="Int. J. Mol. Sci.">
        <title>De Novo Assembly and Annotation of 11 Diverse Shrub Willow (Salix) Genomes Reveals Novel Gene Organization in Sex-Linked Regions.</title>
        <authorList>
            <person name="Hyden B."/>
            <person name="Feng K."/>
            <person name="Yates T.B."/>
            <person name="Jawdy S."/>
            <person name="Cereghino C."/>
            <person name="Smart L.B."/>
            <person name="Muchero W."/>
        </authorList>
    </citation>
    <scope>NUCLEOTIDE SEQUENCE [LARGE SCALE GENOMIC DNA]</scope>
    <source>
        <tissue evidence="1">Shoot tip</tissue>
    </source>
</reference>
<comment type="caution">
    <text evidence="1">The sequence shown here is derived from an EMBL/GenBank/DDBJ whole genome shotgun (WGS) entry which is preliminary data.</text>
</comment>
<protein>
    <submittedName>
        <fullName evidence="1">Uncharacterized protein</fullName>
    </submittedName>
</protein>